<evidence type="ECO:0000256" key="2">
    <source>
        <dbReference type="SAM" id="Phobius"/>
    </source>
</evidence>
<evidence type="ECO:0000256" key="1">
    <source>
        <dbReference type="SAM" id="MobiDB-lite"/>
    </source>
</evidence>
<evidence type="ECO:0000313" key="4">
    <source>
        <dbReference type="EMBL" id="KAJ3431532.1"/>
    </source>
</evidence>
<dbReference type="PANTHER" id="PTHR43628">
    <property type="entry name" value="ACTIVATOR OF C KINASE PROTEIN 1-RELATED"/>
    <property type="match status" value="1"/>
</dbReference>
<dbReference type="Pfam" id="PF04969">
    <property type="entry name" value="CS"/>
    <property type="match status" value="1"/>
</dbReference>
<keyword evidence="2" id="KW-0812">Transmembrane</keyword>
<comment type="caution">
    <text evidence="4">The sequence shown here is derived from an EMBL/GenBank/DDBJ whole genome shotgun (WGS) entry which is preliminary data.</text>
</comment>
<proteinExistence type="predicted"/>
<dbReference type="AlphaFoldDB" id="A0AAV7YP06"/>
<dbReference type="InterPro" id="IPR011990">
    <property type="entry name" value="TPR-like_helical_dom_sf"/>
</dbReference>
<reference evidence="4" key="1">
    <citation type="submission" date="2022-08" db="EMBL/GenBank/DDBJ databases">
        <title>Novel sulphate-reducing endosymbionts in the free-living metamonad Anaeramoeba.</title>
        <authorList>
            <person name="Jerlstrom-Hultqvist J."/>
            <person name="Cepicka I."/>
            <person name="Gallot-Lavallee L."/>
            <person name="Salas-Leiva D."/>
            <person name="Curtis B.A."/>
            <person name="Zahonova K."/>
            <person name="Pipaliya S."/>
            <person name="Dacks J."/>
            <person name="Roger A.J."/>
        </authorList>
    </citation>
    <scope>NUCLEOTIDE SEQUENCE</scope>
    <source>
        <strain evidence="4">Busselton2</strain>
    </source>
</reference>
<evidence type="ECO:0000313" key="5">
    <source>
        <dbReference type="Proteomes" id="UP001146793"/>
    </source>
</evidence>
<dbReference type="SMART" id="SM00671">
    <property type="entry name" value="SEL1"/>
    <property type="match status" value="5"/>
</dbReference>
<dbReference type="InterPro" id="IPR007052">
    <property type="entry name" value="CS_dom"/>
</dbReference>
<keyword evidence="2" id="KW-1133">Transmembrane helix</keyword>
<dbReference type="EMBL" id="JANTQA010000047">
    <property type="protein sequence ID" value="KAJ3431532.1"/>
    <property type="molecule type" value="Genomic_DNA"/>
</dbReference>
<dbReference type="Gene3D" id="2.60.40.790">
    <property type="match status" value="1"/>
</dbReference>
<dbReference type="SUPFAM" id="SSF81901">
    <property type="entry name" value="HCP-like"/>
    <property type="match status" value="1"/>
</dbReference>
<dbReference type="Proteomes" id="UP001146793">
    <property type="component" value="Unassembled WGS sequence"/>
</dbReference>
<dbReference type="InterPro" id="IPR006597">
    <property type="entry name" value="Sel1-like"/>
</dbReference>
<dbReference type="CDD" id="cd06467">
    <property type="entry name" value="p23_NUDC_like"/>
    <property type="match status" value="1"/>
</dbReference>
<accession>A0AAV7YP06</accession>
<feature type="domain" description="CS" evidence="3">
    <location>
        <begin position="21"/>
        <end position="109"/>
    </location>
</feature>
<dbReference type="PANTHER" id="PTHR43628:SF1">
    <property type="entry name" value="CHITIN SYNTHASE REGULATORY FACTOR 2-RELATED"/>
    <property type="match status" value="1"/>
</dbReference>
<sequence>MFTTLHKNGKKETTEQKGPVPQESDYTFTQNEKVITITINVPLGTHLTDLYFEFKEYCLRVGLLGQKPIIEGKFFNNIDTNKVSYSLVESNRVVITLEMFVSENWPVLVIGPNNYKIDPHSRFLLAKFAESEGDLSSAFRWLLQAAEEGHFQSIFRVATIYTTDTRYPVQVDNEKALKYWKIAAKTGQGESLFMVGCFYYSGTACSKDYAKSVEYFDRAIRAGCTAAYFNLGLIYIEGGWGVERDDSLALDNFIKSTKAGNVEAMVRIALMYIEGKGVKRDFQKARQFIVTANKMNPYLQIPEEIVAILNRGQEAYEEELKHADGKSALQFLQPKPKETEQEEKPEKKKVINKKKEKVRQRLLFDENRNFRWLFSFGSMAVVSGFSIFLTFKNEKKK</sequence>
<name>A0AAV7YP06_9EUKA</name>
<feature type="transmembrane region" description="Helical" evidence="2">
    <location>
        <begin position="370"/>
        <end position="391"/>
    </location>
</feature>
<organism evidence="4 5">
    <name type="scientific">Anaeramoeba flamelloides</name>
    <dbReference type="NCBI Taxonomy" id="1746091"/>
    <lineage>
        <taxon>Eukaryota</taxon>
        <taxon>Metamonada</taxon>
        <taxon>Anaeramoebidae</taxon>
        <taxon>Anaeramoeba</taxon>
    </lineage>
</organism>
<evidence type="ECO:0000259" key="3">
    <source>
        <dbReference type="PROSITE" id="PS51203"/>
    </source>
</evidence>
<gene>
    <name evidence="4" type="ORF">M0812_20444</name>
</gene>
<dbReference type="Pfam" id="PF08238">
    <property type="entry name" value="Sel1"/>
    <property type="match status" value="5"/>
</dbReference>
<dbReference type="SUPFAM" id="SSF49764">
    <property type="entry name" value="HSP20-like chaperones"/>
    <property type="match status" value="1"/>
</dbReference>
<dbReference type="InterPro" id="IPR008978">
    <property type="entry name" value="HSP20-like_chaperone"/>
</dbReference>
<feature type="region of interest" description="Disordered" evidence="1">
    <location>
        <begin position="1"/>
        <end position="24"/>
    </location>
</feature>
<protein>
    <submittedName>
        <fullName evidence="4">Sel1-repeat-containing protein ybeq</fullName>
    </submittedName>
</protein>
<dbReference type="Gene3D" id="1.25.40.10">
    <property type="entry name" value="Tetratricopeptide repeat domain"/>
    <property type="match status" value="1"/>
</dbReference>
<dbReference type="InterPro" id="IPR052945">
    <property type="entry name" value="Mitotic_Regulator"/>
</dbReference>
<keyword evidence="2" id="KW-0472">Membrane</keyword>
<dbReference type="PROSITE" id="PS51203">
    <property type="entry name" value="CS"/>
    <property type="match status" value="1"/>
</dbReference>